<keyword evidence="4 6" id="KW-0378">Hydrolase</keyword>
<dbReference type="PANTHER" id="PTHR11742:SF6">
    <property type="entry name" value="MANNOSYL-OLIGOSACCHARIDE ALPHA-1,2-MANNOSIDASE IA-RELATED"/>
    <property type="match status" value="1"/>
</dbReference>
<name>A0ABQ8Y5X0_9EUKA</name>
<evidence type="ECO:0000256" key="4">
    <source>
        <dbReference type="ARBA" id="ARBA00022801"/>
    </source>
</evidence>
<keyword evidence="5" id="KW-1015">Disulfide bond</keyword>
<evidence type="ECO:0000313" key="9">
    <source>
        <dbReference type="Proteomes" id="UP001150062"/>
    </source>
</evidence>
<comment type="cofactor">
    <cofactor evidence="1">
        <name>Ca(2+)</name>
        <dbReference type="ChEBI" id="CHEBI:29108"/>
    </cofactor>
</comment>
<keyword evidence="6" id="KW-0326">Glycosidase</keyword>
<dbReference type="EMBL" id="JAOAOG010000213">
    <property type="protein sequence ID" value="KAJ6240201.1"/>
    <property type="molecule type" value="Genomic_DNA"/>
</dbReference>
<evidence type="ECO:0000256" key="7">
    <source>
        <dbReference type="SAM" id="MobiDB-lite"/>
    </source>
</evidence>
<dbReference type="SUPFAM" id="SSF48225">
    <property type="entry name" value="Seven-hairpin glycosidases"/>
    <property type="match status" value="1"/>
</dbReference>
<feature type="compositionally biased region" description="Basic and acidic residues" evidence="7">
    <location>
        <begin position="101"/>
        <end position="115"/>
    </location>
</feature>
<keyword evidence="9" id="KW-1185">Reference proteome</keyword>
<comment type="caution">
    <text evidence="8">The sequence shown here is derived from an EMBL/GenBank/DDBJ whole genome shotgun (WGS) entry which is preliminary data.</text>
</comment>
<dbReference type="Gene3D" id="1.50.10.10">
    <property type="match status" value="1"/>
</dbReference>
<gene>
    <name evidence="8" type="ORF">M0813_24544</name>
</gene>
<feature type="compositionally biased region" description="Basic and acidic residues" evidence="7">
    <location>
        <begin position="122"/>
        <end position="132"/>
    </location>
</feature>
<dbReference type="InterPro" id="IPR050749">
    <property type="entry name" value="Glycosyl_Hydrolase_47"/>
</dbReference>
<protein>
    <recommendedName>
        <fullName evidence="6">alpha-1,2-Mannosidase</fullName>
        <ecNumber evidence="6">3.2.1.-</ecNumber>
    </recommendedName>
</protein>
<feature type="compositionally biased region" description="Basic and acidic residues" evidence="7">
    <location>
        <begin position="69"/>
        <end position="93"/>
    </location>
</feature>
<evidence type="ECO:0000313" key="8">
    <source>
        <dbReference type="EMBL" id="KAJ6240201.1"/>
    </source>
</evidence>
<accession>A0ABQ8Y5X0</accession>
<evidence type="ECO:0000256" key="6">
    <source>
        <dbReference type="RuleBase" id="RU361193"/>
    </source>
</evidence>
<feature type="compositionally biased region" description="Basic and acidic residues" evidence="7">
    <location>
        <begin position="156"/>
        <end position="180"/>
    </location>
</feature>
<feature type="region of interest" description="Disordered" evidence="7">
    <location>
        <begin position="47"/>
        <end position="200"/>
    </location>
</feature>
<dbReference type="Pfam" id="PF01532">
    <property type="entry name" value="Glyco_hydro_47"/>
    <property type="match status" value="1"/>
</dbReference>
<dbReference type="Proteomes" id="UP001150062">
    <property type="component" value="Unassembled WGS sequence"/>
</dbReference>
<feature type="compositionally biased region" description="Polar residues" evidence="7">
    <location>
        <begin position="48"/>
        <end position="65"/>
    </location>
</feature>
<reference evidence="8" key="1">
    <citation type="submission" date="2022-08" db="EMBL/GenBank/DDBJ databases">
        <title>Novel sulfate-reducing endosymbionts in the free-living metamonad Anaeramoeba.</title>
        <authorList>
            <person name="Jerlstrom-Hultqvist J."/>
            <person name="Cepicka I."/>
            <person name="Gallot-Lavallee L."/>
            <person name="Salas-Leiva D."/>
            <person name="Curtis B.A."/>
            <person name="Zahonova K."/>
            <person name="Pipaliya S."/>
            <person name="Dacks J."/>
            <person name="Roger A.J."/>
        </authorList>
    </citation>
    <scope>NUCLEOTIDE SEQUENCE</scope>
    <source>
        <strain evidence="8">Schooner1</strain>
    </source>
</reference>
<comment type="pathway">
    <text evidence="2">Protein modification; protein glycosylation.</text>
</comment>
<proteinExistence type="inferred from homology"/>
<feature type="compositionally biased region" description="Basic and acidic residues" evidence="7">
    <location>
        <begin position="189"/>
        <end position="198"/>
    </location>
</feature>
<evidence type="ECO:0000256" key="3">
    <source>
        <dbReference type="ARBA" id="ARBA00007658"/>
    </source>
</evidence>
<dbReference type="PRINTS" id="PR00747">
    <property type="entry name" value="GLYHDRLASE47"/>
</dbReference>
<organism evidence="8 9">
    <name type="scientific">Anaeramoeba flamelloides</name>
    <dbReference type="NCBI Taxonomy" id="1746091"/>
    <lineage>
        <taxon>Eukaryota</taxon>
        <taxon>Metamonada</taxon>
        <taxon>Anaeramoebidae</taxon>
        <taxon>Anaeramoeba</taxon>
    </lineage>
</organism>
<evidence type="ECO:0000256" key="2">
    <source>
        <dbReference type="ARBA" id="ARBA00004922"/>
    </source>
</evidence>
<evidence type="ECO:0000256" key="1">
    <source>
        <dbReference type="ARBA" id="ARBA00001913"/>
    </source>
</evidence>
<dbReference type="InterPro" id="IPR001382">
    <property type="entry name" value="Glyco_hydro_47"/>
</dbReference>
<dbReference type="InterPro" id="IPR036026">
    <property type="entry name" value="Seven-hairpin_glycosidases"/>
</dbReference>
<sequence>MIRRFHSKKKEKFISSTHFKVLALFLFLVCSLFLLVHNSKDKNGKTLKITNTKKQNSETDQNNLPNFDESSHFEKKKEKEQGYEIKTYFPKEETEIETELETEKTKLETEPKTEPETETELETEKEKTKFETETELETETEKTKLETEAETEFETETEKTELEKEKTELETETEKTKLETEAETETELETEKEKTKLETEEEIFEQEKKNARIDQAKPFDYFHFEDHKYPGLNVPDLPLTSYDYCKEEECLEEIREMFLHGWKAYKKYAWGMDDVHPKTKRGSNWMGLGLTIIDSIDTMWILGLTKEYEEAREWIKTGLDFSNAVTTSFFELTIRVLGGLISIFDLTQDELYKDKADELGQAMLNTFASQSCPFPHSRISLKHLFTNNHAKTNNAILPFRANSKFSSNLAESYSFTLEFARLSEITNNPIYRHYADQAIKKLEHIQNEDGVYATHFTCEGEGTFKTSQSSKYSIQSFADSAYEYFLKVWLLDGSPKQSMYRDHFDHSLAGIQNVLLQKKDDGLWYVGVRNIEDHHFGSRMEHLTCFIGGLSAMSSLNYDDFRNGEITIDPSHKSHFQFGNQITRTCAESYSRSKTGLGPFRLAIPLPSEDVHGRWHTQPETIESVFYLWRITHHPYYRNWGYQLIRSIQRHARIENGFATVKDISNLETGNDDETPSFFFSETLKYLFLLFSDDNVVPLNKWVFNTEAHPFRIKEFED</sequence>
<dbReference type="InterPro" id="IPR012341">
    <property type="entry name" value="6hp_glycosidase-like_sf"/>
</dbReference>
<comment type="similarity">
    <text evidence="3 6">Belongs to the glycosyl hydrolase 47 family.</text>
</comment>
<dbReference type="PANTHER" id="PTHR11742">
    <property type="entry name" value="MANNOSYL-OLIGOSACCHARIDE ALPHA-1,2-MANNOSIDASE-RELATED"/>
    <property type="match status" value="1"/>
</dbReference>
<evidence type="ECO:0000256" key="5">
    <source>
        <dbReference type="ARBA" id="ARBA00023157"/>
    </source>
</evidence>
<dbReference type="EC" id="3.2.1.-" evidence="6"/>